<gene>
    <name evidence="2" type="ORF">VITISV_030367</name>
</gene>
<name>A5BZ64_VITVI</name>
<evidence type="ECO:0000313" key="2">
    <source>
        <dbReference type="EMBL" id="CAN72876.1"/>
    </source>
</evidence>
<organism evidence="2">
    <name type="scientific">Vitis vinifera</name>
    <name type="common">Grape</name>
    <dbReference type="NCBI Taxonomy" id="29760"/>
    <lineage>
        <taxon>Eukaryota</taxon>
        <taxon>Viridiplantae</taxon>
        <taxon>Streptophyta</taxon>
        <taxon>Embryophyta</taxon>
        <taxon>Tracheophyta</taxon>
        <taxon>Spermatophyta</taxon>
        <taxon>Magnoliopsida</taxon>
        <taxon>eudicotyledons</taxon>
        <taxon>Gunneridae</taxon>
        <taxon>Pentapetalae</taxon>
        <taxon>rosids</taxon>
        <taxon>Vitales</taxon>
        <taxon>Vitaceae</taxon>
        <taxon>Viteae</taxon>
        <taxon>Vitis</taxon>
    </lineage>
</organism>
<protein>
    <submittedName>
        <fullName evidence="2">Uncharacterized protein</fullName>
    </submittedName>
</protein>
<accession>A5BZ64</accession>
<evidence type="ECO:0000256" key="1">
    <source>
        <dbReference type="SAM" id="MobiDB-lite"/>
    </source>
</evidence>
<reference evidence="2" key="1">
    <citation type="journal article" date="2007" name="PLoS ONE">
        <title>The first genome sequence of an elite grapevine cultivar (Pinot noir Vitis vinifera L.): coping with a highly heterozygous genome.</title>
        <authorList>
            <person name="Velasco R."/>
            <person name="Zharkikh A."/>
            <person name="Troggio M."/>
            <person name="Cartwright D.A."/>
            <person name="Cestaro A."/>
            <person name="Pruss D."/>
            <person name="Pindo M."/>
            <person name="FitzGerald L.M."/>
            <person name="Vezzulli S."/>
            <person name="Reid J."/>
            <person name="Malacarne G."/>
            <person name="Iliev D."/>
            <person name="Coppola G."/>
            <person name="Wardell B."/>
            <person name="Micheletti D."/>
            <person name="Macalma T."/>
            <person name="Facci M."/>
            <person name="Mitchell J.T."/>
            <person name="Perazzolli M."/>
            <person name="Eldredge G."/>
            <person name="Gatto P."/>
            <person name="Oyzerski R."/>
            <person name="Moretto M."/>
            <person name="Gutin N."/>
            <person name="Stefanini M."/>
            <person name="Chen Y."/>
            <person name="Segala C."/>
            <person name="Davenport C."/>
            <person name="Dematte L."/>
            <person name="Mraz A."/>
            <person name="Battilana J."/>
            <person name="Stormo K."/>
            <person name="Costa F."/>
            <person name="Tao Q."/>
            <person name="Si-Ammour A."/>
            <person name="Harkins T."/>
            <person name="Lackey A."/>
            <person name="Perbost C."/>
            <person name="Taillon B."/>
            <person name="Stella A."/>
            <person name="Solovyev V."/>
            <person name="Fawcett J.A."/>
            <person name="Sterck L."/>
            <person name="Vandepoele K."/>
            <person name="Grando S.M."/>
            <person name="Toppo S."/>
            <person name="Moser C."/>
            <person name="Lanchbury J."/>
            <person name="Bogden R."/>
            <person name="Skolnick M."/>
            <person name="Sgaramella V."/>
            <person name="Bhatnagar S.K."/>
            <person name="Fontana P."/>
            <person name="Gutin A."/>
            <person name="Van de Peer Y."/>
            <person name="Salamini F."/>
            <person name="Viola R."/>
        </authorList>
    </citation>
    <scope>NUCLEOTIDE SEQUENCE</scope>
</reference>
<dbReference type="EMBL" id="AM476502">
    <property type="protein sequence ID" value="CAN72876.1"/>
    <property type="molecule type" value="Genomic_DNA"/>
</dbReference>
<proteinExistence type="predicted"/>
<dbReference type="PANTHER" id="PTHR32108">
    <property type="entry name" value="DNA-DIRECTED RNA POLYMERASE SUBUNIT ALPHA"/>
    <property type="match status" value="1"/>
</dbReference>
<feature type="region of interest" description="Disordered" evidence="1">
    <location>
        <begin position="78"/>
        <end position="97"/>
    </location>
</feature>
<sequence>MGKPSPLGNPQGKQESAFVEVMTTLHGSTPSPWRRVEGCVSSEGRFTMTNLDSPSWIRVGGRLTKALYGIEKGIDRGLWPNSSPTDSKGNKLSGGQRLGDVDVINSGGMRPPKGYQIVGQTFGFYYPPSPHVQYRPPAPSRPMNPTYLHPVSQHFFAAHPSVTTYPLLAHSTHAMLPPSGDIHHIDLIKDDNIHMLSWDDGLPEPIVLHDSCEVDRVSLGYQDDGSKGRDIHIVTRSGRITQPPPQTVRPFEGVASHEEVRRGDDEVLRQLQSTQAHISIWSLLASSSTHKDALIQALSQIRVETSTTPEMMIHMMMTEMATCIVFSDDDFPPKGLDHILFLYIIVGYSGHRVPSAMLDNGSTLNICPLATTIALGFSPSDFGHSTKTVRAYNSTKREVMGTLVIDLQIGPTTFSTLFQGPNEFIVATDHDMKFGLAFIPIEVDYRYMARLCKERRMSLTDYFVRGSKIRHRLEEIDSVVHTDREIELQHLFHQLQLSDRVPDTSVSMVITPPSPDRAILLSLCFPEEVTDDGVVIDPIEMIDGVAPHDEY</sequence>
<dbReference type="PANTHER" id="PTHR32108:SF9">
    <property type="entry name" value="REVERSE TRANSCRIPTASE RNASE H-LIKE DOMAIN-CONTAINING PROTEIN"/>
    <property type="match status" value="1"/>
</dbReference>
<dbReference type="AlphaFoldDB" id="A5BZ64"/>